<reference evidence="3 4" key="1">
    <citation type="submission" date="2020-02" db="EMBL/GenBank/DDBJ databases">
        <title>Paenibacillus sp. nov., isolated from rhizosphere soil of tomato.</title>
        <authorList>
            <person name="Weon H.-Y."/>
            <person name="Lee S.A."/>
        </authorList>
    </citation>
    <scope>NUCLEOTIDE SEQUENCE [LARGE SCALE GENOMIC DNA]</scope>
    <source>
        <strain evidence="3 4">14171R-81</strain>
    </source>
</reference>
<dbReference type="RefSeq" id="WP_162641786.1">
    <property type="nucleotide sequence ID" value="NZ_CP048286.1"/>
</dbReference>
<proteinExistence type="predicted"/>
<dbReference type="PROSITE" id="PS51272">
    <property type="entry name" value="SLH"/>
    <property type="match status" value="2"/>
</dbReference>
<evidence type="ECO:0000259" key="2">
    <source>
        <dbReference type="PROSITE" id="PS51272"/>
    </source>
</evidence>
<dbReference type="EMBL" id="CP048286">
    <property type="protein sequence ID" value="QHW32329.1"/>
    <property type="molecule type" value="Genomic_DNA"/>
</dbReference>
<dbReference type="KEGG" id="prz:GZH47_16960"/>
<accession>A0A6C0P1I9</accession>
<feature type="domain" description="SLH" evidence="2">
    <location>
        <begin position="27"/>
        <end position="90"/>
    </location>
</feature>
<keyword evidence="1" id="KW-0732">Signal</keyword>
<evidence type="ECO:0000256" key="1">
    <source>
        <dbReference type="SAM" id="SignalP"/>
    </source>
</evidence>
<evidence type="ECO:0000313" key="4">
    <source>
        <dbReference type="Proteomes" id="UP000479114"/>
    </source>
</evidence>
<dbReference type="InterPro" id="IPR001119">
    <property type="entry name" value="SLH_dom"/>
</dbReference>
<keyword evidence="4" id="KW-1185">Reference proteome</keyword>
<dbReference type="Proteomes" id="UP000479114">
    <property type="component" value="Chromosome"/>
</dbReference>
<dbReference type="Pfam" id="PF00395">
    <property type="entry name" value="SLH"/>
    <property type="match status" value="1"/>
</dbReference>
<feature type="signal peptide" evidence="1">
    <location>
        <begin position="1"/>
        <end position="26"/>
    </location>
</feature>
<gene>
    <name evidence="3" type="ORF">GZH47_16960</name>
</gene>
<evidence type="ECO:0000313" key="3">
    <source>
        <dbReference type="EMBL" id="QHW32329.1"/>
    </source>
</evidence>
<feature type="chain" id="PRO_5039533961" description="SLH domain-containing protein" evidence="1">
    <location>
        <begin position="27"/>
        <end position="207"/>
    </location>
</feature>
<name>A0A6C0P1I9_9BACL</name>
<feature type="domain" description="SLH" evidence="2">
    <location>
        <begin position="147"/>
        <end position="207"/>
    </location>
</feature>
<organism evidence="3 4">
    <name type="scientific">Paenibacillus rhizovicinus</name>
    <dbReference type="NCBI Taxonomy" id="2704463"/>
    <lineage>
        <taxon>Bacteria</taxon>
        <taxon>Bacillati</taxon>
        <taxon>Bacillota</taxon>
        <taxon>Bacilli</taxon>
        <taxon>Bacillales</taxon>
        <taxon>Paenibacillaceae</taxon>
        <taxon>Paenibacillus</taxon>
    </lineage>
</organism>
<sequence length="207" mass="21898">MSRLRMSFSFLIVFSLVTGAAAVGYAAPSAASQESSRFWASSTSDDWLAKGWLHGYADGTVRLGKSVSRAEFLAFVNRAFALTNAGPADYPDLRRDAWYDGDFAIALRAGYVDSIGGLMRPAQAVTREEGASMLASLLHLDLADEDVSAFKDGADIAAANRGAVAALFKIGVLNAFPEDGFKPAEPLTRAGAVAMIYAAWETGMAGN</sequence>
<protein>
    <recommendedName>
        <fullName evidence="2">SLH domain-containing protein</fullName>
    </recommendedName>
</protein>
<dbReference type="AlphaFoldDB" id="A0A6C0P1I9"/>